<comment type="function">
    <text evidence="6">Sigma factors are initiation factors that promote the attachment of RNA polymerase to specific initiation sites and are then released.</text>
</comment>
<proteinExistence type="inferred from homology"/>
<evidence type="ECO:0000313" key="11">
    <source>
        <dbReference type="Proteomes" id="UP000291469"/>
    </source>
</evidence>
<evidence type="ECO:0000256" key="7">
    <source>
        <dbReference type="SAM" id="MobiDB-lite"/>
    </source>
</evidence>
<name>A0A411YCZ4_9ACTN</name>
<dbReference type="OrthoDB" id="9809557at2"/>
<dbReference type="InterPro" id="IPR013324">
    <property type="entry name" value="RNA_pol_sigma_r3/r4-like"/>
</dbReference>
<dbReference type="Pfam" id="PF04545">
    <property type="entry name" value="Sigma70_r4"/>
    <property type="match status" value="1"/>
</dbReference>
<keyword evidence="5 6" id="KW-0804">Transcription</keyword>
<sequence>MTATVAQIVEEMPLHDHVQLYLREMARTALLTAEEEVDLAKRYEAGLEAERLLAEATSEGRKLSPTRRRQLNQVDRDGKRAKERLVQANLRLVVSVAKRYQGQGLPLLDLIQEGNLGLLRAVEKFDYRRGYKFSTYATWWIRQAVGRGVADKGRTIRLPVHMMERVRRALSMQRDLAESLGREPALEELAEELGEEAETVEELLTYARTPTSLETPVGEDGDAELGDFIEDRNADDPLEVAAKGLARQELLDVVSGLPERERIILELRFGLLDGEARTLDDVGRYFGLTRERIRQLEARALSKLRHPSRGRALSDTAA</sequence>
<dbReference type="GO" id="GO:0016987">
    <property type="term" value="F:sigma factor activity"/>
    <property type="evidence" value="ECO:0007669"/>
    <property type="project" value="UniProtKB-KW"/>
</dbReference>
<evidence type="ECO:0000256" key="5">
    <source>
        <dbReference type="ARBA" id="ARBA00023163"/>
    </source>
</evidence>
<keyword evidence="2 6" id="KW-0805">Transcription regulation</keyword>
<dbReference type="CDD" id="cd06171">
    <property type="entry name" value="Sigma70_r4"/>
    <property type="match status" value="1"/>
</dbReference>
<dbReference type="PANTHER" id="PTHR30603:SF60">
    <property type="entry name" value="RNA POLYMERASE SIGMA FACTOR RPOD"/>
    <property type="match status" value="1"/>
</dbReference>
<evidence type="ECO:0000256" key="6">
    <source>
        <dbReference type="RuleBase" id="RU362124"/>
    </source>
</evidence>
<evidence type="ECO:0000256" key="3">
    <source>
        <dbReference type="ARBA" id="ARBA00023082"/>
    </source>
</evidence>
<accession>A0A411YCZ4</accession>
<feature type="domain" description="RNA polymerase sigma-70" evidence="9">
    <location>
        <begin position="278"/>
        <end position="304"/>
    </location>
</feature>
<evidence type="ECO:0000256" key="1">
    <source>
        <dbReference type="ARBA" id="ARBA00007788"/>
    </source>
</evidence>
<evidence type="ECO:0000313" key="10">
    <source>
        <dbReference type="EMBL" id="QBI19017.1"/>
    </source>
</evidence>
<dbReference type="PRINTS" id="PR00046">
    <property type="entry name" value="SIGMA70FCT"/>
</dbReference>
<feature type="domain" description="RNA polymerase sigma-70" evidence="8">
    <location>
        <begin position="109"/>
        <end position="122"/>
    </location>
</feature>
<evidence type="ECO:0000259" key="8">
    <source>
        <dbReference type="PROSITE" id="PS00715"/>
    </source>
</evidence>
<dbReference type="EMBL" id="CP036402">
    <property type="protein sequence ID" value="QBI19017.1"/>
    <property type="molecule type" value="Genomic_DNA"/>
</dbReference>
<keyword evidence="3 6" id="KW-0731">Sigma factor</keyword>
<dbReference type="InterPro" id="IPR036388">
    <property type="entry name" value="WH-like_DNA-bd_sf"/>
</dbReference>
<dbReference type="AlphaFoldDB" id="A0A411YCZ4"/>
<dbReference type="InterPro" id="IPR050239">
    <property type="entry name" value="Sigma-70_RNA_pol_init_factors"/>
</dbReference>
<dbReference type="GO" id="GO:0003677">
    <property type="term" value="F:DNA binding"/>
    <property type="evidence" value="ECO:0007669"/>
    <property type="project" value="UniProtKB-KW"/>
</dbReference>
<protein>
    <recommendedName>
        <fullName evidence="6">RNA polymerase sigma factor</fullName>
    </recommendedName>
</protein>
<dbReference type="InterPro" id="IPR007630">
    <property type="entry name" value="RNA_pol_sigma70_r4"/>
</dbReference>
<dbReference type="SUPFAM" id="SSF88659">
    <property type="entry name" value="Sigma3 and sigma4 domains of RNA polymerase sigma factors"/>
    <property type="match status" value="2"/>
</dbReference>
<dbReference type="Pfam" id="PF04542">
    <property type="entry name" value="Sigma70_r2"/>
    <property type="match status" value="1"/>
</dbReference>
<evidence type="ECO:0000259" key="9">
    <source>
        <dbReference type="PROSITE" id="PS00716"/>
    </source>
</evidence>
<dbReference type="PANTHER" id="PTHR30603">
    <property type="entry name" value="RNA POLYMERASE SIGMA FACTOR RPO"/>
    <property type="match status" value="1"/>
</dbReference>
<dbReference type="FunFam" id="1.10.601.10:FF:000001">
    <property type="entry name" value="RNA polymerase sigma factor SigA"/>
    <property type="match status" value="1"/>
</dbReference>
<dbReference type="Gene3D" id="1.10.601.10">
    <property type="entry name" value="RNA Polymerase Primary Sigma Factor"/>
    <property type="match status" value="2"/>
</dbReference>
<dbReference type="Proteomes" id="UP000291469">
    <property type="component" value="Chromosome"/>
</dbReference>
<dbReference type="InterPro" id="IPR000943">
    <property type="entry name" value="RNA_pol_sigma70"/>
</dbReference>
<dbReference type="SUPFAM" id="SSF88946">
    <property type="entry name" value="Sigma2 domain of RNA polymerase sigma factors"/>
    <property type="match status" value="1"/>
</dbReference>
<dbReference type="InterPro" id="IPR007627">
    <property type="entry name" value="RNA_pol_sigma70_r2"/>
</dbReference>
<dbReference type="Pfam" id="PF00140">
    <property type="entry name" value="Sigma70_r1_2"/>
    <property type="match status" value="1"/>
</dbReference>
<reference evidence="10 11" key="1">
    <citation type="submission" date="2019-01" db="EMBL/GenBank/DDBJ databases">
        <title>Egibacter rhizosphaerae EGI 80759T.</title>
        <authorList>
            <person name="Chen D.-D."/>
            <person name="Tian Y."/>
            <person name="Jiao J.-Y."/>
            <person name="Zhang X.-T."/>
            <person name="Zhang Y.-G."/>
            <person name="Zhang Y."/>
            <person name="Xiao M."/>
            <person name="Shu W.-S."/>
            <person name="Li W.-J."/>
        </authorList>
    </citation>
    <scope>NUCLEOTIDE SEQUENCE [LARGE SCALE GENOMIC DNA]</scope>
    <source>
        <strain evidence="10 11">EGI 80759</strain>
    </source>
</reference>
<dbReference type="PROSITE" id="PS00715">
    <property type="entry name" value="SIGMA70_1"/>
    <property type="match status" value="1"/>
</dbReference>
<dbReference type="InterPro" id="IPR009042">
    <property type="entry name" value="RNA_pol_sigma70_r1_2"/>
</dbReference>
<dbReference type="InterPro" id="IPR014284">
    <property type="entry name" value="RNA_pol_sigma-70_dom"/>
</dbReference>
<keyword evidence="4 6" id="KW-0238">DNA-binding</keyword>
<comment type="similarity">
    <text evidence="1 6">Belongs to the sigma-70 factor family.</text>
</comment>
<dbReference type="Pfam" id="PF04539">
    <property type="entry name" value="Sigma70_r3"/>
    <property type="match status" value="1"/>
</dbReference>
<dbReference type="PROSITE" id="PS00716">
    <property type="entry name" value="SIGMA70_2"/>
    <property type="match status" value="1"/>
</dbReference>
<feature type="region of interest" description="Disordered" evidence="7">
    <location>
        <begin position="58"/>
        <end position="78"/>
    </location>
</feature>
<dbReference type="GO" id="GO:0006352">
    <property type="term" value="P:DNA-templated transcription initiation"/>
    <property type="evidence" value="ECO:0007669"/>
    <property type="project" value="InterPro"/>
</dbReference>
<dbReference type="InterPro" id="IPR007624">
    <property type="entry name" value="RNA_pol_sigma70_r3"/>
</dbReference>
<organism evidence="10 11">
    <name type="scientific">Egibacter rhizosphaerae</name>
    <dbReference type="NCBI Taxonomy" id="1670831"/>
    <lineage>
        <taxon>Bacteria</taxon>
        <taxon>Bacillati</taxon>
        <taxon>Actinomycetota</taxon>
        <taxon>Nitriliruptoria</taxon>
        <taxon>Egibacterales</taxon>
        <taxon>Egibacteraceae</taxon>
        <taxon>Egibacter</taxon>
    </lineage>
</organism>
<evidence type="ECO:0000256" key="2">
    <source>
        <dbReference type="ARBA" id="ARBA00023015"/>
    </source>
</evidence>
<evidence type="ECO:0000256" key="4">
    <source>
        <dbReference type="ARBA" id="ARBA00023125"/>
    </source>
</evidence>
<dbReference type="Gene3D" id="1.10.10.10">
    <property type="entry name" value="Winged helix-like DNA-binding domain superfamily/Winged helix DNA-binding domain"/>
    <property type="match status" value="2"/>
</dbReference>
<gene>
    <name evidence="10" type="ORF">ER308_05300</name>
</gene>
<keyword evidence="11" id="KW-1185">Reference proteome</keyword>
<dbReference type="InterPro" id="IPR013325">
    <property type="entry name" value="RNA_pol_sigma_r2"/>
</dbReference>
<dbReference type="KEGG" id="erz:ER308_05300"/>
<dbReference type="NCBIfam" id="TIGR02937">
    <property type="entry name" value="sigma70-ECF"/>
    <property type="match status" value="1"/>
</dbReference>